<feature type="compositionally biased region" description="Pro residues" evidence="1">
    <location>
        <begin position="41"/>
        <end position="67"/>
    </location>
</feature>
<keyword evidence="3" id="KW-1185">Reference proteome</keyword>
<feature type="region of interest" description="Disordered" evidence="1">
    <location>
        <begin position="1"/>
        <end position="102"/>
    </location>
</feature>
<dbReference type="AlphaFoldDB" id="M1WEJ6"/>
<dbReference type="Proteomes" id="UP000016801">
    <property type="component" value="Unassembled WGS sequence"/>
</dbReference>
<sequence length="207" mass="22622">MSSNVHPVKIRGSRRRRATSPIRPSGQTNPEFSSPRRSRPSPQPQPSSSPSPNPHTKPPPPPWPPLRHNPTPSASRVRDHEGHEHSSPPVNLATSVIKHNPKVIDLTTNTKDSKHHSRHKIHLNQISRTLTIEAACRRPGRYLPACLHIIGNEPCLTILPTPTSSSTMTESPKYPVVTVSKVVTAHIVSLIVVTVPVEGPKVVSTSV</sequence>
<protein>
    <submittedName>
        <fullName evidence="2">Uncharacterized protein</fullName>
    </submittedName>
</protein>
<proteinExistence type="predicted"/>
<comment type="caution">
    <text evidence="2">The sequence shown here is derived from an EMBL/GenBank/DDBJ whole genome shotgun (WGS) entry which is preliminary data.</text>
</comment>
<dbReference type="OrthoDB" id="4961106at2759"/>
<feature type="compositionally biased region" description="Basic residues" evidence="1">
    <location>
        <begin position="8"/>
        <end position="18"/>
    </location>
</feature>
<dbReference type="HOGENOM" id="CLU_1326248_0_0_1"/>
<accession>M1WEJ6</accession>
<feature type="compositionally biased region" description="Basic and acidic residues" evidence="1">
    <location>
        <begin position="76"/>
        <end position="86"/>
    </location>
</feature>
<dbReference type="VEuPathDB" id="FungiDB:CPUR_03962"/>
<gene>
    <name evidence="2" type="ORF">CPUR_03962</name>
</gene>
<dbReference type="EMBL" id="CAGA01000019">
    <property type="protein sequence ID" value="CCE30114.1"/>
    <property type="molecule type" value="Genomic_DNA"/>
</dbReference>
<evidence type="ECO:0000256" key="1">
    <source>
        <dbReference type="SAM" id="MobiDB-lite"/>
    </source>
</evidence>
<name>M1WEJ6_CLAP2</name>
<reference evidence="2 3" key="1">
    <citation type="journal article" date="2013" name="PLoS Genet.">
        <title>Plant-symbiotic fungi as chemical engineers: Multi-genome analysis of the Clavicipitaceae reveals dynamics of alkaloid loci.</title>
        <authorList>
            <person name="Schardl C.L."/>
            <person name="Young C.A."/>
            <person name="Hesse U."/>
            <person name="Amyotte S.G."/>
            <person name="Andreeva K."/>
            <person name="Calie P.J."/>
            <person name="Fleetwood D.J."/>
            <person name="Haws D.C."/>
            <person name="Moore N."/>
            <person name="Oeser B."/>
            <person name="Panaccione D.G."/>
            <person name="Schweri K.K."/>
            <person name="Voisey C.R."/>
            <person name="Farman M.L."/>
            <person name="Jaromczyk J.W."/>
            <person name="Roe B.A."/>
            <person name="O'Sullivan D.M."/>
            <person name="Scott B."/>
            <person name="Tudzynski P."/>
            <person name="An Z."/>
            <person name="Arnaoudova E.G."/>
            <person name="Bullock C.T."/>
            <person name="Charlton N.D."/>
            <person name="Chen L."/>
            <person name="Cox M."/>
            <person name="Dinkins R.D."/>
            <person name="Florea S."/>
            <person name="Glenn A.E."/>
            <person name="Gordon A."/>
            <person name="Gueldener U."/>
            <person name="Harris D.R."/>
            <person name="Hollin W."/>
            <person name="Jaromczyk J."/>
            <person name="Johnson R.D."/>
            <person name="Khan A.K."/>
            <person name="Leistner E."/>
            <person name="Leuchtmann A."/>
            <person name="Li C."/>
            <person name="Liu J."/>
            <person name="Liu J."/>
            <person name="Liu M."/>
            <person name="Mace W."/>
            <person name="Machado C."/>
            <person name="Nagabhyru P."/>
            <person name="Pan J."/>
            <person name="Schmid J."/>
            <person name="Sugawara K."/>
            <person name="Steiner U."/>
            <person name="Takach J.E."/>
            <person name="Tanaka E."/>
            <person name="Webb J.S."/>
            <person name="Wilson E.V."/>
            <person name="Wiseman J.L."/>
            <person name="Yoshida R."/>
            <person name="Zeng Z."/>
        </authorList>
    </citation>
    <scope>NUCLEOTIDE SEQUENCE [LARGE SCALE GENOMIC DNA]</scope>
    <source>
        <strain evidence="2 3">20.1</strain>
    </source>
</reference>
<organism evidence="2 3">
    <name type="scientific">Claviceps purpurea (strain 20.1)</name>
    <name type="common">Ergot fungus</name>
    <name type="synonym">Sphacelia segetum</name>
    <dbReference type="NCBI Taxonomy" id="1111077"/>
    <lineage>
        <taxon>Eukaryota</taxon>
        <taxon>Fungi</taxon>
        <taxon>Dikarya</taxon>
        <taxon>Ascomycota</taxon>
        <taxon>Pezizomycotina</taxon>
        <taxon>Sordariomycetes</taxon>
        <taxon>Hypocreomycetidae</taxon>
        <taxon>Hypocreales</taxon>
        <taxon>Clavicipitaceae</taxon>
        <taxon>Claviceps</taxon>
    </lineage>
</organism>
<evidence type="ECO:0000313" key="2">
    <source>
        <dbReference type="EMBL" id="CCE30114.1"/>
    </source>
</evidence>
<evidence type="ECO:0000313" key="3">
    <source>
        <dbReference type="Proteomes" id="UP000016801"/>
    </source>
</evidence>